<evidence type="ECO:0000313" key="1">
    <source>
        <dbReference type="EMBL" id="GFX95905.1"/>
    </source>
</evidence>
<dbReference type="AlphaFoldDB" id="A0A8X6RKL2"/>
<dbReference type="GO" id="GO:0003676">
    <property type="term" value="F:nucleic acid binding"/>
    <property type="evidence" value="ECO:0007669"/>
    <property type="project" value="InterPro"/>
</dbReference>
<name>A0A8X6RKL2_TRICX</name>
<dbReference type="EMBL" id="BMAU01021189">
    <property type="protein sequence ID" value="GFX95905.1"/>
    <property type="molecule type" value="Genomic_DNA"/>
</dbReference>
<protein>
    <submittedName>
        <fullName evidence="1">Uncharacterized protein</fullName>
    </submittedName>
</protein>
<dbReference type="PANTHER" id="PTHR47326:SF1">
    <property type="entry name" value="HTH PSQ-TYPE DOMAIN-CONTAINING PROTEIN"/>
    <property type="match status" value="1"/>
</dbReference>
<evidence type="ECO:0000313" key="2">
    <source>
        <dbReference type="Proteomes" id="UP000887159"/>
    </source>
</evidence>
<dbReference type="Proteomes" id="UP000887159">
    <property type="component" value="Unassembled WGS sequence"/>
</dbReference>
<sequence>MIWIRGVTKRMRGYRAPGRIEEAYTYANFLLLSELLLGVPATEHQNVWFTHDGAPAHFFIAVRNHFHTTYPERWTEYGRSFTQPLRYPDLNPLDFFFGVS</sequence>
<organism evidence="1 2">
    <name type="scientific">Trichonephila clavipes</name>
    <name type="common">Golden silk orbweaver</name>
    <name type="synonym">Nephila clavipes</name>
    <dbReference type="NCBI Taxonomy" id="2585209"/>
    <lineage>
        <taxon>Eukaryota</taxon>
        <taxon>Metazoa</taxon>
        <taxon>Ecdysozoa</taxon>
        <taxon>Arthropoda</taxon>
        <taxon>Chelicerata</taxon>
        <taxon>Arachnida</taxon>
        <taxon>Araneae</taxon>
        <taxon>Araneomorphae</taxon>
        <taxon>Entelegynae</taxon>
        <taxon>Araneoidea</taxon>
        <taxon>Nephilidae</taxon>
        <taxon>Trichonephila</taxon>
    </lineage>
</organism>
<accession>A0A8X6RKL2</accession>
<dbReference type="InterPro" id="IPR036397">
    <property type="entry name" value="RNaseH_sf"/>
</dbReference>
<comment type="caution">
    <text evidence="1">The sequence shown here is derived from an EMBL/GenBank/DDBJ whole genome shotgun (WGS) entry which is preliminary data.</text>
</comment>
<proteinExistence type="predicted"/>
<gene>
    <name evidence="1" type="ORF">TNCV_2084851</name>
</gene>
<reference evidence="1" key="1">
    <citation type="submission" date="2020-08" db="EMBL/GenBank/DDBJ databases">
        <title>Multicomponent nature underlies the extraordinary mechanical properties of spider dragline silk.</title>
        <authorList>
            <person name="Kono N."/>
            <person name="Nakamura H."/>
            <person name="Mori M."/>
            <person name="Yoshida Y."/>
            <person name="Ohtoshi R."/>
            <person name="Malay A.D."/>
            <person name="Moran D.A.P."/>
            <person name="Tomita M."/>
            <person name="Numata K."/>
            <person name="Arakawa K."/>
        </authorList>
    </citation>
    <scope>NUCLEOTIDE SEQUENCE</scope>
</reference>
<dbReference type="PANTHER" id="PTHR47326">
    <property type="entry name" value="TRANSPOSABLE ELEMENT TC3 TRANSPOSASE-LIKE PROTEIN"/>
    <property type="match status" value="1"/>
</dbReference>
<dbReference type="Gene3D" id="3.30.420.10">
    <property type="entry name" value="Ribonuclease H-like superfamily/Ribonuclease H"/>
    <property type="match status" value="1"/>
</dbReference>
<keyword evidence="2" id="KW-1185">Reference proteome</keyword>